<feature type="compositionally biased region" description="Polar residues" evidence="2">
    <location>
        <begin position="394"/>
        <end position="405"/>
    </location>
</feature>
<feature type="region of interest" description="Disordered" evidence="2">
    <location>
        <begin position="259"/>
        <end position="281"/>
    </location>
</feature>
<reference evidence="3" key="1">
    <citation type="submission" date="2020-05" db="UniProtKB">
        <authorList>
            <consortium name="EnsemblMetazoa"/>
        </authorList>
    </citation>
    <scope>IDENTIFICATION</scope>
    <source>
        <strain evidence="3">BB02</strain>
    </source>
</reference>
<dbReference type="AlphaFoldDB" id="A0A2C9KNL1"/>
<dbReference type="STRING" id="6526.A0A2C9KNL1"/>
<protein>
    <recommendedName>
        <fullName evidence="5">Mitochondrial fission regulator 2</fullName>
    </recommendedName>
</protein>
<name>A0A2C9KNL1_BIOGL</name>
<evidence type="ECO:0000256" key="1">
    <source>
        <dbReference type="ARBA" id="ARBA00005807"/>
    </source>
</evidence>
<dbReference type="PANTHER" id="PTHR14215:SF0">
    <property type="entry name" value="WH2 DOMAIN-CONTAINING PROTEIN"/>
    <property type="match status" value="1"/>
</dbReference>
<dbReference type="EnsemblMetazoa" id="BGLB021781-RA">
    <property type="protein sequence ID" value="BGLB021781-PA"/>
    <property type="gene ID" value="BGLB021781"/>
</dbReference>
<dbReference type="KEGG" id="bgt:106073723"/>
<evidence type="ECO:0008006" key="5">
    <source>
        <dbReference type="Google" id="ProtNLM"/>
    </source>
</evidence>
<feature type="compositionally biased region" description="Polar residues" evidence="2">
    <location>
        <begin position="193"/>
        <end position="208"/>
    </location>
</feature>
<dbReference type="Pfam" id="PF05308">
    <property type="entry name" value="Mito_fiss_reg"/>
    <property type="match status" value="1"/>
</dbReference>
<dbReference type="VEuPathDB" id="VectorBase:BGLAX_042463"/>
<sequence>MTDVIEDLEILLARAINCLGWILNEIHQRILQNQHRPLNRRTLVRWISVFMPKPRDPRLKLLSDLQPDRLDRWASCGSLLSVESFVSLNEVIQENLGNNFVRFRRGQDNEDSDSFEEPQFVRYSQDRLTSTPNMNASSCSSQMTNDLTANLKLAEMEDELAVLRKQIAMLVMAQELTPVSQTQTDQARPAVSYTEQAVGTELPHSTDTSLEDSGCESENLPKSAWQRSTTNIVAYHPGNQSYNANTQASRDDLAGCFSHCSVAPPPPPPPLPPKPSNISSLTSVKSQSKATVNTCNQFKGDSQSVHRPNVMAHVLKDLSNVKLKAVQRSPGGTPMRRKPLSVPSDPASIIAQALKKKFASHKGYSSDSDLENDSHSFRQDQNSLTGESKRRLSIDNTSDGWSPATSPLKLYR</sequence>
<feature type="region of interest" description="Disordered" evidence="2">
    <location>
        <begin position="179"/>
        <end position="223"/>
    </location>
</feature>
<dbReference type="OrthoDB" id="2133332at2759"/>
<feature type="region of interest" description="Disordered" evidence="2">
    <location>
        <begin position="360"/>
        <end position="412"/>
    </location>
</feature>
<organism evidence="3 4">
    <name type="scientific">Biomphalaria glabrata</name>
    <name type="common">Bloodfluke planorb</name>
    <name type="synonym">Freshwater snail</name>
    <dbReference type="NCBI Taxonomy" id="6526"/>
    <lineage>
        <taxon>Eukaryota</taxon>
        <taxon>Metazoa</taxon>
        <taxon>Spiralia</taxon>
        <taxon>Lophotrochozoa</taxon>
        <taxon>Mollusca</taxon>
        <taxon>Gastropoda</taxon>
        <taxon>Heterobranchia</taxon>
        <taxon>Euthyneura</taxon>
        <taxon>Panpulmonata</taxon>
        <taxon>Hygrophila</taxon>
        <taxon>Lymnaeoidea</taxon>
        <taxon>Planorbidae</taxon>
        <taxon>Biomphalaria</taxon>
    </lineage>
</organism>
<dbReference type="GO" id="GO:0009060">
    <property type="term" value="P:aerobic respiration"/>
    <property type="evidence" value="ECO:0007669"/>
    <property type="project" value="TreeGrafter"/>
</dbReference>
<feature type="compositionally biased region" description="Pro residues" evidence="2">
    <location>
        <begin position="263"/>
        <end position="275"/>
    </location>
</feature>
<dbReference type="InterPro" id="IPR007972">
    <property type="entry name" value="Mtfr1"/>
</dbReference>
<accession>A0A2C9KNL1</accession>
<dbReference type="GO" id="GO:0005739">
    <property type="term" value="C:mitochondrion"/>
    <property type="evidence" value="ECO:0007669"/>
    <property type="project" value="TreeGrafter"/>
</dbReference>
<proteinExistence type="inferred from homology"/>
<dbReference type="GO" id="GO:0000266">
    <property type="term" value="P:mitochondrial fission"/>
    <property type="evidence" value="ECO:0007669"/>
    <property type="project" value="TreeGrafter"/>
</dbReference>
<dbReference type="VEuPathDB" id="VectorBase:BGLB021781"/>
<evidence type="ECO:0000256" key="2">
    <source>
        <dbReference type="SAM" id="MobiDB-lite"/>
    </source>
</evidence>
<gene>
    <name evidence="3" type="primary">106073723</name>
</gene>
<dbReference type="RefSeq" id="XP_013089810.2">
    <property type="nucleotide sequence ID" value="XM_013234356.2"/>
</dbReference>
<evidence type="ECO:0000313" key="4">
    <source>
        <dbReference type="Proteomes" id="UP000076420"/>
    </source>
</evidence>
<evidence type="ECO:0000313" key="3">
    <source>
        <dbReference type="EnsemblMetazoa" id="BGLB021781-PA"/>
    </source>
</evidence>
<dbReference type="Proteomes" id="UP000076420">
    <property type="component" value="Unassembled WGS sequence"/>
</dbReference>
<comment type="similarity">
    <text evidence="1">Belongs to the MTFR1 family.</text>
</comment>
<dbReference type="PANTHER" id="PTHR14215">
    <property type="entry name" value="PROTEIN OF UNKNOWN FUNCTION DUF729"/>
    <property type="match status" value="1"/>
</dbReference>